<sequence length="72" mass="7569">MEPALARGEIRSTPPASATPPPQRPPAPPPPTSIGPWLNNIAGDPKGKIIGEFNDIRGDVADKLAEKLGIHQ</sequence>
<dbReference type="RefSeq" id="XP_024326952.1">
    <property type="nucleotide sequence ID" value="XM_024465659.1"/>
</dbReference>
<reference evidence="2" key="1">
    <citation type="submission" date="2016-03" db="EMBL/GenBank/DDBJ databases">
        <title>Updated assembly of Pseudogymnoascus destructans, the fungus causing white-nose syndrome of bats.</title>
        <authorList>
            <person name="Palmer J.M."/>
            <person name="Drees K.P."/>
            <person name="Foster J.T."/>
            <person name="Lindner D.L."/>
        </authorList>
    </citation>
    <scope>NUCLEOTIDE SEQUENCE [LARGE SCALE GENOMIC DNA]</scope>
    <source>
        <strain evidence="2">20631-21</strain>
    </source>
</reference>
<dbReference type="AlphaFoldDB" id="A0A177AHY9"/>
<feature type="region of interest" description="Disordered" evidence="1">
    <location>
        <begin position="1"/>
        <end position="43"/>
    </location>
</feature>
<protein>
    <submittedName>
        <fullName evidence="2">Uncharacterized protein</fullName>
    </submittedName>
</protein>
<feature type="compositionally biased region" description="Pro residues" evidence="1">
    <location>
        <begin position="17"/>
        <end position="33"/>
    </location>
</feature>
<gene>
    <name evidence="2" type="ORF">VC83_01989</name>
</gene>
<name>A0A177AHY9_9PEZI</name>
<organism evidence="2">
    <name type="scientific">Pseudogymnoascus destructans</name>
    <dbReference type="NCBI Taxonomy" id="655981"/>
    <lineage>
        <taxon>Eukaryota</taxon>
        <taxon>Fungi</taxon>
        <taxon>Dikarya</taxon>
        <taxon>Ascomycota</taxon>
        <taxon>Pezizomycotina</taxon>
        <taxon>Leotiomycetes</taxon>
        <taxon>Thelebolales</taxon>
        <taxon>Thelebolaceae</taxon>
        <taxon>Pseudogymnoascus</taxon>
    </lineage>
</organism>
<dbReference type="Proteomes" id="UP000077154">
    <property type="component" value="Unassembled WGS sequence"/>
</dbReference>
<dbReference type="EMBL" id="KV441389">
    <property type="protein sequence ID" value="OAF61678.1"/>
    <property type="molecule type" value="Genomic_DNA"/>
</dbReference>
<dbReference type="GeneID" id="36285075"/>
<accession>A0A177AHY9</accession>
<proteinExistence type="predicted"/>
<evidence type="ECO:0000256" key="1">
    <source>
        <dbReference type="SAM" id="MobiDB-lite"/>
    </source>
</evidence>
<evidence type="ECO:0000313" key="2">
    <source>
        <dbReference type="EMBL" id="OAF61678.1"/>
    </source>
</evidence>
<dbReference type="OrthoDB" id="4159154at2759"/>